<proteinExistence type="predicted"/>
<dbReference type="PANTHER" id="PTHR14614">
    <property type="entry name" value="HEPATOCELLULAR CARCINOMA-ASSOCIATED ANTIGEN"/>
    <property type="match status" value="1"/>
</dbReference>
<dbReference type="InterPro" id="IPR019410">
    <property type="entry name" value="Methyltransf_16"/>
</dbReference>
<dbReference type="CDD" id="cd02440">
    <property type="entry name" value="AdoMet_MTases"/>
    <property type="match status" value="1"/>
</dbReference>
<organism evidence="1 2">
    <name type="scientific">Chaetoceros tenuissimus</name>
    <dbReference type="NCBI Taxonomy" id="426638"/>
    <lineage>
        <taxon>Eukaryota</taxon>
        <taxon>Sar</taxon>
        <taxon>Stramenopiles</taxon>
        <taxon>Ochrophyta</taxon>
        <taxon>Bacillariophyta</taxon>
        <taxon>Coscinodiscophyceae</taxon>
        <taxon>Chaetocerotophycidae</taxon>
        <taxon>Chaetocerotales</taxon>
        <taxon>Chaetocerotaceae</taxon>
        <taxon>Chaetoceros</taxon>
    </lineage>
</organism>
<name>A0AAD3CW67_9STRA</name>
<comment type="caution">
    <text evidence="1">The sequence shown here is derived from an EMBL/GenBank/DDBJ whole genome shotgun (WGS) entry which is preliminary data.</text>
</comment>
<dbReference type="PANTHER" id="PTHR14614:SF130">
    <property type="entry name" value="PROTEIN-LYSINE N-METHYLTRANSFERASE EEF2KMT"/>
    <property type="match status" value="1"/>
</dbReference>
<keyword evidence="2" id="KW-1185">Reference proteome</keyword>
<dbReference type="SUPFAM" id="SSF53335">
    <property type="entry name" value="S-adenosyl-L-methionine-dependent methyltransferases"/>
    <property type="match status" value="1"/>
</dbReference>
<dbReference type="Proteomes" id="UP001054902">
    <property type="component" value="Unassembled WGS sequence"/>
</dbReference>
<evidence type="ECO:0008006" key="3">
    <source>
        <dbReference type="Google" id="ProtNLM"/>
    </source>
</evidence>
<reference evidence="1 2" key="1">
    <citation type="journal article" date="2021" name="Sci. Rep.">
        <title>The genome of the diatom Chaetoceros tenuissimus carries an ancient integrated fragment of an extant virus.</title>
        <authorList>
            <person name="Hongo Y."/>
            <person name="Kimura K."/>
            <person name="Takaki Y."/>
            <person name="Yoshida Y."/>
            <person name="Baba S."/>
            <person name="Kobayashi G."/>
            <person name="Nagasaki K."/>
            <person name="Hano T."/>
            <person name="Tomaru Y."/>
        </authorList>
    </citation>
    <scope>NUCLEOTIDE SEQUENCE [LARGE SCALE GENOMIC DNA]</scope>
    <source>
        <strain evidence="1 2">NIES-3715</strain>
    </source>
</reference>
<sequence>MMDENDCIQSMLTESLQNLEIAVIRSFVNDAMGIAKLRMIALEGSSCNSNKEFQPLYGGLASCFVRLLSIAVDNWNSCLPSKQSRHGSEEEKKEEDANVPLITDSQSTKMLHDVLSLILHISKTDITLAEEMAKGCGSHKHLSQLIMLDVYDELSHYERCAVDKEVYEAQEDALVEIQDIASEIAYCCDPSIIPYPCKVSPYTVNELLSRLPLTFQITSPRGIQERLMIHQVTAQQSCQDDVGFVMWPSAVVLSSWLLDNYDAIMEETLSRTGSGKNLKILEIGAGCGLSGLVAATIAKKKDNQTKVIISDFNHKVLENAERNISLNGLCDVSNSIKLDFYLQKGENDNGGWIGSDDNDVVDFQEPVDLILAADTICKPTDSIAVSKTIYDGLKPGGTAIVVSADAKHRFGVDIFENECIARGLSITTTDIADLSEGKLLPKDKDAEDPCSIRQTSGFVEGMTLTMFCVRKP</sequence>
<dbReference type="AlphaFoldDB" id="A0AAD3CW67"/>
<dbReference type="Pfam" id="PF10294">
    <property type="entry name" value="Methyltransf_16"/>
    <property type="match status" value="1"/>
</dbReference>
<dbReference type="EMBL" id="BLLK01000045">
    <property type="protein sequence ID" value="GFH52296.1"/>
    <property type="molecule type" value="Genomic_DNA"/>
</dbReference>
<gene>
    <name evidence="1" type="ORF">CTEN210_08772</name>
</gene>
<accession>A0AAD3CW67</accession>
<dbReference type="Gene3D" id="3.40.50.150">
    <property type="entry name" value="Vaccinia Virus protein VP39"/>
    <property type="match status" value="1"/>
</dbReference>
<dbReference type="InterPro" id="IPR029063">
    <property type="entry name" value="SAM-dependent_MTases_sf"/>
</dbReference>
<protein>
    <recommendedName>
        <fullName evidence="3">FAM86 N-terminal domain-containing protein</fullName>
    </recommendedName>
</protein>
<evidence type="ECO:0000313" key="1">
    <source>
        <dbReference type="EMBL" id="GFH52296.1"/>
    </source>
</evidence>
<evidence type="ECO:0000313" key="2">
    <source>
        <dbReference type="Proteomes" id="UP001054902"/>
    </source>
</evidence>